<dbReference type="EMBL" id="JACHMB010000001">
    <property type="protein sequence ID" value="MBB5780639.1"/>
    <property type="molecule type" value="Genomic_DNA"/>
</dbReference>
<name>A0A7W9GBC2_9ACTN</name>
<feature type="region of interest" description="Disordered" evidence="1">
    <location>
        <begin position="157"/>
        <end position="181"/>
    </location>
</feature>
<feature type="region of interest" description="Disordered" evidence="1">
    <location>
        <begin position="239"/>
        <end position="277"/>
    </location>
</feature>
<accession>A0A7W9GBC2</accession>
<feature type="compositionally biased region" description="Basic and acidic residues" evidence="1">
    <location>
        <begin position="161"/>
        <end position="175"/>
    </location>
</feature>
<evidence type="ECO:0000313" key="2">
    <source>
        <dbReference type="EMBL" id="MBB5780639.1"/>
    </source>
</evidence>
<evidence type="ECO:0000256" key="1">
    <source>
        <dbReference type="SAM" id="MobiDB-lite"/>
    </source>
</evidence>
<comment type="caution">
    <text evidence="2">The sequence shown here is derived from an EMBL/GenBank/DDBJ whole genome shotgun (WGS) entry which is preliminary data.</text>
</comment>
<proteinExistence type="predicted"/>
<evidence type="ECO:0000313" key="3">
    <source>
        <dbReference type="Proteomes" id="UP000579153"/>
    </source>
</evidence>
<gene>
    <name evidence="2" type="ORF">HD596_007395</name>
</gene>
<sequence>MIPPVLDASRGQLLVGLFEGGLPGAQLVQPDPGLVGQVADRFEGGAGGLQLVLAVPVHRDPGGAQPYREIAGVRGADEHGRQGAGRDDVGQRRVRDEPALADDHEVVGGELHLGHEVAGDEHRPPLGGQRAHEPTHPAHPVRVEPVDGFVEHQHLRIPQQRRRDAEPLAHAERQRPGPLACRRGHADRLQHLVHAPPRDAVGAGQSHQVRVAAAARVQRAGVEERADRAQRVADPVVRHAADQRGAGGGPVEAEDQAHRGRFPGPVRAEEPGHRARSQLQCQVVDRRAVAVPLAQTLQTDHAASR</sequence>
<protein>
    <submittedName>
        <fullName evidence="2">Uncharacterized protein</fullName>
    </submittedName>
</protein>
<reference evidence="2 3" key="1">
    <citation type="submission" date="2020-08" db="EMBL/GenBank/DDBJ databases">
        <title>Sequencing the genomes of 1000 actinobacteria strains.</title>
        <authorList>
            <person name="Klenk H.-P."/>
        </authorList>
    </citation>
    <scope>NUCLEOTIDE SEQUENCE [LARGE SCALE GENOMIC DNA]</scope>
    <source>
        <strain evidence="2 3">DSM 45507</strain>
    </source>
</reference>
<dbReference type="Proteomes" id="UP000579153">
    <property type="component" value="Unassembled WGS sequence"/>
</dbReference>
<organism evidence="2 3">
    <name type="scientific">Nonomuraea jabiensis</name>
    <dbReference type="NCBI Taxonomy" id="882448"/>
    <lineage>
        <taxon>Bacteria</taxon>
        <taxon>Bacillati</taxon>
        <taxon>Actinomycetota</taxon>
        <taxon>Actinomycetes</taxon>
        <taxon>Streptosporangiales</taxon>
        <taxon>Streptosporangiaceae</taxon>
        <taxon>Nonomuraea</taxon>
    </lineage>
</organism>
<keyword evidence="3" id="KW-1185">Reference proteome</keyword>
<dbReference type="AntiFam" id="ANF00142">
    <property type="entry name" value="Shadow ORF (opposite yadG)"/>
</dbReference>
<dbReference type="AlphaFoldDB" id="A0A7W9GBC2"/>
<dbReference type="AntiFam" id="ANF00095">
    <property type="entry name" value="Shadow ORF (opposite ABC transporters)"/>
</dbReference>